<dbReference type="SUPFAM" id="SSF50630">
    <property type="entry name" value="Acid proteases"/>
    <property type="match status" value="1"/>
</dbReference>
<keyword evidence="3" id="KW-1015">Disulfide bond</keyword>
<dbReference type="Gene3D" id="2.40.70.10">
    <property type="entry name" value="Acid Proteases"/>
    <property type="match status" value="2"/>
</dbReference>
<proteinExistence type="inferred from homology"/>
<organism evidence="6 7">
    <name type="scientific">Galerina marginata (strain CBS 339.88)</name>
    <dbReference type="NCBI Taxonomy" id="685588"/>
    <lineage>
        <taxon>Eukaryota</taxon>
        <taxon>Fungi</taxon>
        <taxon>Dikarya</taxon>
        <taxon>Basidiomycota</taxon>
        <taxon>Agaricomycotina</taxon>
        <taxon>Agaricomycetes</taxon>
        <taxon>Agaricomycetidae</taxon>
        <taxon>Agaricales</taxon>
        <taxon>Agaricineae</taxon>
        <taxon>Strophariaceae</taxon>
        <taxon>Galerina</taxon>
    </lineage>
</organism>
<dbReference type="Proteomes" id="UP000027222">
    <property type="component" value="Unassembled WGS sequence"/>
</dbReference>
<comment type="similarity">
    <text evidence="1">Belongs to the peptidase A1 family.</text>
</comment>
<evidence type="ECO:0000256" key="3">
    <source>
        <dbReference type="PIRSR" id="PIRSR601461-2"/>
    </source>
</evidence>
<feature type="domain" description="Peptidase A1" evidence="5">
    <location>
        <begin position="89"/>
        <end position="431"/>
    </location>
</feature>
<evidence type="ECO:0000313" key="6">
    <source>
        <dbReference type="EMBL" id="KDR76212.1"/>
    </source>
</evidence>
<dbReference type="PRINTS" id="PR00792">
    <property type="entry name" value="PEPSIN"/>
</dbReference>
<dbReference type="HOGENOM" id="CLU_037038_0_0_1"/>
<keyword evidence="4" id="KW-0812">Transmembrane</keyword>
<feature type="transmembrane region" description="Helical" evidence="4">
    <location>
        <begin position="12"/>
        <end position="35"/>
    </location>
</feature>
<name>A0A067T1K2_GALM3</name>
<gene>
    <name evidence="6" type="ORF">GALMADRAFT_247475</name>
</gene>
<evidence type="ECO:0000313" key="7">
    <source>
        <dbReference type="Proteomes" id="UP000027222"/>
    </source>
</evidence>
<sequence>MGVSTWLATGPFRLQGLSLVVVHVLLLHVIVTAALDSSAGGLGRRLVPRSSVGLLSIPIHTLQARSPADNTTFGAGLDAVSLTSDRQSYFTIIKAGNFNFRVDLDTASADLWLVANTCETDTCKKAPQYPLDHQSSSFTALNDNTTAFKAHYADGTFASGFVAKETIALSNLSLANQVFGVVTDSNVSLTDLTSGILGLGFPRLSSIANGVANSSSIFAALASQGLLEYPLFAFSLTRNSTGTLTLGAVDSSVVTNVSRIGWNKVAQFPPFGAENNMSSYLQWAIPLTGIAVNGTRLSPVPTYASAGQTRSLALFDVGSPGIYGPYQDVSRMYAMIDGARMVDSSGQWALPCDTTVPMTFTFGLYNYTLLPTDYMIGPATGNPNLCLSWPVSLPPSSDGIDWQMGSAFLRTLYSIFSFGIDGKEPPLIGLYPLQNSTNITDTTQTPDAILSFLSANSAAVATTLPNFILPPPTFTTPPYALNTSVSASIGGIVSSGLANSTYTALFGLKTALANVSALPMITPPPAVVTVITTNSAGSVSTSVSVRSMAPVVLGLPSGSTALRVVLTPGVALIASILLLFVWTS</sequence>
<dbReference type="PANTHER" id="PTHR47966:SF74">
    <property type="entry name" value="AGR407CP"/>
    <property type="match status" value="1"/>
</dbReference>
<dbReference type="InterPro" id="IPR033121">
    <property type="entry name" value="PEPTIDASE_A1"/>
</dbReference>
<evidence type="ECO:0000256" key="1">
    <source>
        <dbReference type="ARBA" id="ARBA00007447"/>
    </source>
</evidence>
<dbReference type="Pfam" id="PF00026">
    <property type="entry name" value="Asp"/>
    <property type="match status" value="1"/>
</dbReference>
<dbReference type="STRING" id="685588.A0A067T1K2"/>
<dbReference type="InterPro" id="IPR034164">
    <property type="entry name" value="Pepsin-like_dom"/>
</dbReference>
<dbReference type="CDD" id="cd05471">
    <property type="entry name" value="pepsin_like"/>
    <property type="match status" value="1"/>
</dbReference>
<evidence type="ECO:0000259" key="5">
    <source>
        <dbReference type="PROSITE" id="PS51767"/>
    </source>
</evidence>
<keyword evidence="4" id="KW-1133">Transmembrane helix</keyword>
<dbReference type="OrthoDB" id="771136at2759"/>
<feature type="disulfide bond" evidence="3">
    <location>
        <begin position="118"/>
        <end position="123"/>
    </location>
</feature>
<dbReference type="GO" id="GO:0006508">
    <property type="term" value="P:proteolysis"/>
    <property type="evidence" value="ECO:0007669"/>
    <property type="project" value="InterPro"/>
</dbReference>
<feature type="transmembrane region" description="Helical" evidence="4">
    <location>
        <begin position="564"/>
        <end position="582"/>
    </location>
</feature>
<evidence type="ECO:0000256" key="4">
    <source>
        <dbReference type="SAM" id="Phobius"/>
    </source>
</evidence>
<feature type="disulfide bond" evidence="3">
    <location>
        <begin position="352"/>
        <end position="386"/>
    </location>
</feature>
<keyword evidence="4" id="KW-0472">Membrane</keyword>
<dbReference type="InterPro" id="IPR021109">
    <property type="entry name" value="Peptidase_aspartic_dom_sf"/>
</dbReference>
<protein>
    <recommendedName>
        <fullName evidence="5">Peptidase A1 domain-containing protein</fullName>
    </recommendedName>
</protein>
<feature type="active site" evidence="2">
    <location>
        <position position="316"/>
    </location>
</feature>
<feature type="active site" evidence="2">
    <location>
        <position position="105"/>
    </location>
</feature>
<dbReference type="InterPro" id="IPR001461">
    <property type="entry name" value="Aspartic_peptidase_A1"/>
</dbReference>
<dbReference type="EMBL" id="KL142379">
    <property type="protein sequence ID" value="KDR76212.1"/>
    <property type="molecule type" value="Genomic_DNA"/>
</dbReference>
<dbReference type="GO" id="GO:0004190">
    <property type="term" value="F:aspartic-type endopeptidase activity"/>
    <property type="evidence" value="ECO:0007669"/>
    <property type="project" value="InterPro"/>
</dbReference>
<evidence type="ECO:0000256" key="2">
    <source>
        <dbReference type="PIRSR" id="PIRSR601461-1"/>
    </source>
</evidence>
<dbReference type="PROSITE" id="PS51767">
    <property type="entry name" value="PEPTIDASE_A1"/>
    <property type="match status" value="1"/>
</dbReference>
<dbReference type="PANTHER" id="PTHR47966">
    <property type="entry name" value="BETA-SITE APP-CLEAVING ENZYME, ISOFORM A-RELATED"/>
    <property type="match status" value="1"/>
</dbReference>
<keyword evidence="7" id="KW-1185">Reference proteome</keyword>
<reference evidence="7" key="1">
    <citation type="journal article" date="2014" name="Proc. Natl. Acad. Sci. U.S.A.">
        <title>Extensive sampling of basidiomycete genomes demonstrates inadequacy of the white-rot/brown-rot paradigm for wood decay fungi.</title>
        <authorList>
            <person name="Riley R."/>
            <person name="Salamov A.A."/>
            <person name="Brown D.W."/>
            <person name="Nagy L.G."/>
            <person name="Floudas D."/>
            <person name="Held B.W."/>
            <person name="Levasseur A."/>
            <person name="Lombard V."/>
            <person name="Morin E."/>
            <person name="Otillar R."/>
            <person name="Lindquist E.A."/>
            <person name="Sun H."/>
            <person name="LaButti K.M."/>
            <person name="Schmutz J."/>
            <person name="Jabbour D."/>
            <person name="Luo H."/>
            <person name="Baker S.E."/>
            <person name="Pisabarro A.G."/>
            <person name="Walton J.D."/>
            <person name="Blanchette R.A."/>
            <person name="Henrissat B."/>
            <person name="Martin F."/>
            <person name="Cullen D."/>
            <person name="Hibbett D.S."/>
            <person name="Grigoriev I.V."/>
        </authorList>
    </citation>
    <scope>NUCLEOTIDE SEQUENCE [LARGE SCALE GENOMIC DNA]</scope>
    <source>
        <strain evidence="7">CBS 339.88</strain>
    </source>
</reference>
<dbReference type="AlphaFoldDB" id="A0A067T1K2"/>
<accession>A0A067T1K2</accession>